<dbReference type="AlphaFoldDB" id="A0A3N5Y4T1"/>
<sequence length="189" mass="20641">MSRLSDSQEREKIHSYLKTLGKYLSRLEVYESEEVLREIESHIFDAIDLKEVKGEPVDIDSILSGFGPPRQLAEQYVSHILHGTPPPPGFSALEVVKRGASKGLYWATAGFGYGVGAALILLAFAKLLAPQHVGVWSSANGNSIVIAIVNNPLQQGEDVLGMWLVPVAVIAGFLILRLTYSILRVFRGA</sequence>
<keyword evidence="1" id="KW-1133">Transmembrane helix</keyword>
<dbReference type="RefSeq" id="WP_124026195.1">
    <property type="nucleotide sequence ID" value="NZ_JBHRSN010000005.1"/>
</dbReference>
<comment type="caution">
    <text evidence="2">The sequence shown here is derived from an EMBL/GenBank/DDBJ whole genome shotgun (WGS) entry which is preliminary data.</text>
</comment>
<proteinExistence type="predicted"/>
<dbReference type="OrthoDB" id="6335751at2"/>
<keyword evidence="1" id="KW-0472">Membrane</keyword>
<evidence type="ECO:0000313" key="3">
    <source>
        <dbReference type="Proteomes" id="UP000275281"/>
    </source>
</evidence>
<dbReference type="Pfam" id="PF22564">
    <property type="entry name" value="HAAS"/>
    <property type="match status" value="1"/>
</dbReference>
<evidence type="ECO:0008006" key="4">
    <source>
        <dbReference type="Google" id="ProtNLM"/>
    </source>
</evidence>
<protein>
    <recommendedName>
        <fullName evidence="4">DUF1700 domain-containing protein</fullName>
    </recommendedName>
</protein>
<evidence type="ECO:0000256" key="1">
    <source>
        <dbReference type="SAM" id="Phobius"/>
    </source>
</evidence>
<gene>
    <name evidence="2" type="ORF">DRW07_01935</name>
</gene>
<organism evidence="2 3">
    <name type="scientific">Alteromonas sediminis</name>
    <dbReference type="NCBI Taxonomy" id="2259342"/>
    <lineage>
        <taxon>Bacteria</taxon>
        <taxon>Pseudomonadati</taxon>
        <taxon>Pseudomonadota</taxon>
        <taxon>Gammaproteobacteria</taxon>
        <taxon>Alteromonadales</taxon>
        <taxon>Alteromonadaceae</taxon>
        <taxon>Alteromonas/Salinimonas group</taxon>
        <taxon>Alteromonas</taxon>
    </lineage>
</organism>
<feature type="transmembrane region" description="Helical" evidence="1">
    <location>
        <begin position="160"/>
        <end position="180"/>
    </location>
</feature>
<name>A0A3N5Y4T1_9ALTE</name>
<dbReference type="Proteomes" id="UP000275281">
    <property type="component" value="Unassembled WGS sequence"/>
</dbReference>
<reference evidence="2 3" key="1">
    <citation type="submission" date="2018-11" db="EMBL/GenBank/DDBJ databases">
        <authorList>
            <person name="Ye M.-Q."/>
            <person name="Du Z.-J."/>
        </authorList>
    </citation>
    <scope>NUCLEOTIDE SEQUENCE [LARGE SCALE GENOMIC DNA]</scope>
    <source>
        <strain evidence="2 3">U0105</strain>
    </source>
</reference>
<keyword evidence="3" id="KW-1185">Reference proteome</keyword>
<dbReference type="EMBL" id="RPOK01000001">
    <property type="protein sequence ID" value="RPJ68193.1"/>
    <property type="molecule type" value="Genomic_DNA"/>
</dbReference>
<accession>A0A3N5Y4T1</accession>
<evidence type="ECO:0000313" key="2">
    <source>
        <dbReference type="EMBL" id="RPJ68193.1"/>
    </source>
</evidence>
<keyword evidence="1" id="KW-0812">Transmembrane</keyword>
<feature type="transmembrane region" description="Helical" evidence="1">
    <location>
        <begin position="104"/>
        <end position="125"/>
    </location>
</feature>